<dbReference type="Gene3D" id="3.10.330.10">
    <property type="match status" value="1"/>
</dbReference>
<organism evidence="20 21">
    <name type="scientific">Steccherinum ochraceum</name>
    <dbReference type="NCBI Taxonomy" id="92696"/>
    <lineage>
        <taxon>Eukaryota</taxon>
        <taxon>Fungi</taxon>
        <taxon>Dikarya</taxon>
        <taxon>Basidiomycota</taxon>
        <taxon>Agaricomycotina</taxon>
        <taxon>Agaricomycetes</taxon>
        <taxon>Polyporales</taxon>
        <taxon>Steccherinaceae</taxon>
        <taxon>Steccherinum</taxon>
    </lineage>
</organism>
<dbReference type="EMBL" id="RWJN01000161">
    <property type="protein sequence ID" value="TCD65838.1"/>
    <property type="molecule type" value="Genomic_DNA"/>
</dbReference>
<evidence type="ECO:0000256" key="8">
    <source>
        <dbReference type="ARBA" id="ARBA00022801"/>
    </source>
</evidence>
<feature type="compositionally biased region" description="Polar residues" evidence="18">
    <location>
        <begin position="300"/>
        <end position="310"/>
    </location>
</feature>
<feature type="domain" description="AAA+ ATPase" evidence="19">
    <location>
        <begin position="715"/>
        <end position="850"/>
    </location>
</feature>
<evidence type="ECO:0000256" key="18">
    <source>
        <dbReference type="SAM" id="MobiDB-lite"/>
    </source>
</evidence>
<dbReference type="OrthoDB" id="2187at2759"/>
<dbReference type="GO" id="GO:0016558">
    <property type="term" value="P:protein import into peroxisome matrix"/>
    <property type="evidence" value="ECO:0007669"/>
    <property type="project" value="TreeGrafter"/>
</dbReference>
<evidence type="ECO:0000256" key="15">
    <source>
        <dbReference type="ARBA" id="ARBA00046271"/>
    </source>
</evidence>
<keyword evidence="4" id="KW-0963">Cytoplasm</keyword>
<feature type="region of interest" description="Disordered" evidence="18">
    <location>
        <begin position="1014"/>
        <end position="1034"/>
    </location>
</feature>
<dbReference type="CDD" id="cd19526">
    <property type="entry name" value="RecA-like_PEX1_r2"/>
    <property type="match status" value="1"/>
</dbReference>
<dbReference type="Pfam" id="PF09262">
    <property type="entry name" value="PEX-1N"/>
    <property type="match status" value="1"/>
</dbReference>
<dbReference type="InterPro" id="IPR003960">
    <property type="entry name" value="ATPase_AAA_CS"/>
</dbReference>
<keyword evidence="3" id="KW-0813">Transport</keyword>
<evidence type="ECO:0000256" key="5">
    <source>
        <dbReference type="ARBA" id="ARBA00022593"/>
    </source>
</evidence>
<comment type="subunit">
    <text evidence="17">Interacts with PEX6; forming the PEX1-PEX6 AAA ATPase complex, which is composed of a heterohexamer formed by a trimer of PEX1-PEX6 dimers.</text>
</comment>
<dbReference type="InterPro" id="IPR009010">
    <property type="entry name" value="Asp_de-COase-like_dom_sf"/>
</dbReference>
<dbReference type="InterPro" id="IPR003593">
    <property type="entry name" value="AAA+_ATPase"/>
</dbReference>
<dbReference type="InterPro" id="IPR015342">
    <property type="entry name" value="PEX1-N_C-lobe"/>
</dbReference>
<evidence type="ECO:0000256" key="17">
    <source>
        <dbReference type="ARBA" id="ARBA00064205"/>
    </source>
</evidence>
<dbReference type="InterPro" id="IPR027417">
    <property type="entry name" value="P-loop_NTPase"/>
</dbReference>
<dbReference type="InterPro" id="IPR050168">
    <property type="entry name" value="AAA_ATPase_domain"/>
</dbReference>
<dbReference type="Pfam" id="PF00004">
    <property type="entry name" value="AAA"/>
    <property type="match status" value="2"/>
</dbReference>
<evidence type="ECO:0000256" key="12">
    <source>
        <dbReference type="ARBA" id="ARBA00023140"/>
    </source>
</evidence>
<evidence type="ECO:0000256" key="9">
    <source>
        <dbReference type="ARBA" id="ARBA00022840"/>
    </source>
</evidence>
<dbReference type="PANTHER" id="PTHR23077">
    <property type="entry name" value="AAA-FAMILY ATPASE"/>
    <property type="match status" value="1"/>
</dbReference>
<dbReference type="GO" id="GO:0005829">
    <property type="term" value="C:cytosol"/>
    <property type="evidence" value="ECO:0007669"/>
    <property type="project" value="UniProtKB-SubCell"/>
</dbReference>
<dbReference type="InterPro" id="IPR041569">
    <property type="entry name" value="AAA_lid_3"/>
</dbReference>
<evidence type="ECO:0000256" key="4">
    <source>
        <dbReference type="ARBA" id="ARBA00022490"/>
    </source>
</evidence>
<keyword evidence="11" id="KW-0472">Membrane</keyword>
<protein>
    <recommendedName>
        <fullName evidence="14">Peroxisomal ATPase PEX1</fullName>
    </recommendedName>
    <alternativeName>
        <fullName evidence="13">Peroxin-1</fullName>
    </alternativeName>
</protein>
<evidence type="ECO:0000256" key="16">
    <source>
        <dbReference type="ARBA" id="ARBA00048778"/>
    </source>
</evidence>
<evidence type="ECO:0000256" key="1">
    <source>
        <dbReference type="ARBA" id="ARBA00004514"/>
    </source>
</evidence>
<keyword evidence="6" id="KW-0677">Repeat</keyword>
<evidence type="ECO:0000256" key="11">
    <source>
        <dbReference type="ARBA" id="ARBA00023136"/>
    </source>
</evidence>
<sequence>MPRRARVHYVSLRSSLVNLPISIYGPLLERGVRPQGLAVHLTSAHGSGSKREAYVGWTGMASASSLAQFNSGSTGEKGLETIEIDPQYAEGLGFSEGDVVDIGLLYDLGYATTVATEPLTSDDWEILELHASHVESTLLSQVRVTMIGQEIDVWVLGRTRVRLRVVSLDPSNGKALLLTTSTEVSIAPMVRNQGKNTSSSGSKAKRSLANGVAKPGAPATQEKRSAQTRKTTRTFRVIPSRILPTVASSCTALESGNVAAIAYIAKNTLRSMALDTLSSDDIPQAKNWIGTLRRLPPPADSTQTQSSATVTPAAPVPRVLNPTDPSSNKASSGHPVANDEVLITWSPHVPTPNGLVVLHGSVPGVEDWDLVNISFNAESREEVNTLPAPSPVAQRSASHNLAGVEDIIGSCVDFCTSTFAVHAASRRVLGVPGLLVNGRSGSGKTSIINAVAKQLQESPQTFAYILHVDLAKYVDAPIAKIKSLFKYWFEKAQWHRPSVIVMDNMDKLMSPELEHAESFRNRHITELFVHYYGSAVRSAQPNSKGIVLIASSESRASLHPTLNACHTFQETIHLKPPSKDARKEIISQVLRNHMDTSGLVQDTEAPLNLTALSMDTEGYSAMDLKDFVARAVHQAAIRATNHEHEEDYQPMIIHDDFVKAQADFVPLSLRDVKLHKSDTTWSDIGGLKETKRILRETLEWPTKYGPIFSQSPLRLRQGLLLYGFPGCGKTLLASAVAKECGLNFISVKGPELLNKYIGASEQSVRELFERASSAKPCVLFFDEFDSIAPKRGHDSTGVTDRVVNQMLTQLDGVEGLDGVYVLAATSRPDLIDSALLRPGRLDKSLLCNMPDEEERKEILDAVSSKISLSPEVDLSEVAAETEGYSGADLQALLYNAHLDVIHETLALVTGGPSVDVDGDVGPIQYTELGGSVAHEKVMSKAEKDAFERRLQRIVANTRKVKAVDEPKQRSLVPSEKPVVTADHIRKVLKTTRPSVPESERSRLNRIYRAFVSDRSGEQPVPPEAGGIGHRVTLM</sequence>
<dbReference type="SUPFAM" id="SSF54585">
    <property type="entry name" value="Cdc48 domain 2-like"/>
    <property type="match status" value="1"/>
</dbReference>
<dbReference type="FunFam" id="3.40.50.300:FF:000149">
    <property type="entry name" value="Nuclear valosin-containing protein-like"/>
    <property type="match status" value="1"/>
</dbReference>
<name>A0A4R0RPV2_9APHY</name>
<keyword evidence="9" id="KW-0067">ATP-binding</keyword>
<dbReference type="InterPro" id="IPR003959">
    <property type="entry name" value="ATPase_AAA_core"/>
</dbReference>
<feature type="domain" description="AAA+ ATPase" evidence="19">
    <location>
        <begin position="430"/>
        <end position="578"/>
    </location>
</feature>
<evidence type="ECO:0000313" key="20">
    <source>
        <dbReference type="EMBL" id="TCD65838.1"/>
    </source>
</evidence>
<dbReference type="Pfam" id="PF17862">
    <property type="entry name" value="AAA_lid_3"/>
    <property type="match status" value="1"/>
</dbReference>
<evidence type="ECO:0000259" key="19">
    <source>
        <dbReference type="SMART" id="SM00382"/>
    </source>
</evidence>
<keyword evidence="12" id="KW-0576">Peroxisome</keyword>
<feature type="region of interest" description="Disordered" evidence="18">
    <location>
        <begin position="190"/>
        <end position="232"/>
    </location>
</feature>
<dbReference type="GO" id="GO:0005524">
    <property type="term" value="F:ATP binding"/>
    <property type="evidence" value="ECO:0007669"/>
    <property type="project" value="UniProtKB-KW"/>
</dbReference>
<keyword evidence="7" id="KW-0547">Nucleotide-binding</keyword>
<dbReference type="STRING" id="92696.A0A4R0RPV2"/>
<evidence type="ECO:0000256" key="14">
    <source>
        <dbReference type="ARBA" id="ARBA00034532"/>
    </source>
</evidence>
<dbReference type="Proteomes" id="UP000292702">
    <property type="component" value="Unassembled WGS sequence"/>
</dbReference>
<dbReference type="SUPFAM" id="SSF50692">
    <property type="entry name" value="ADC-like"/>
    <property type="match status" value="1"/>
</dbReference>
<comment type="caution">
    <text evidence="20">The sequence shown here is derived from an EMBL/GenBank/DDBJ whole genome shotgun (WGS) entry which is preliminary data.</text>
</comment>
<dbReference type="FunFam" id="1.10.8.60:FF:000105">
    <property type="entry name" value="PeRoXisome assembly factor"/>
    <property type="match status" value="1"/>
</dbReference>
<dbReference type="Gene3D" id="1.10.8.60">
    <property type="match status" value="2"/>
</dbReference>
<evidence type="ECO:0000256" key="7">
    <source>
        <dbReference type="ARBA" id="ARBA00022741"/>
    </source>
</evidence>
<gene>
    <name evidence="20" type="primary">PEX1</name>
    <name evidence="20" type="ORF">EIP91_002143</name>
</gene>
<dbReference type="PROSITE" id="PS00674">
    <property type="entry name" value="AAA"/>
    <property type="match status" value="1"/>
</dbReference>
<comment type="catalytic activity">
    <reaction evidence="16">
        <text>ATP + H2O = ADP + phosphate + H(+)</text>
        <dbReference type="Rhea" id="RHEA:13065"/>
        <dbReference type="ChEBI" id="CHEBI:15377"/>
        <dbReference type="ChEBI" id="CHEBI:15378"/>
        <dbReference type="ChEBI" id="CHEBI:30616"/>
        <dbReference type="ChEBI" id="CHEBI:43474"/>
        <dbReference type="ChEBI" id="CHEBI:456216"/>
    </reaction>
    <physiologicalReaction direction="left-to-right" evidence="16">
        <dbReference type="Rhea" id="RHEA:13066"/>
    </physiologicalReaction>
</comment>
<dbReference type="Gene3D" id="3.40.50.300">
    <property type="entry name" value="P-loop containing nucleotide triphosphate hydrolases"/>
    <property type="match status" value="2"/>
</dbReference>
<dbReference type="SUPFAM" id="SSF52540">
    <property type="entry name" value="P-loop containing nucleoside triphosphate hydrolases"/>
    <property type="match status" value="2"/>
</dbReference>
<evidence type="ECO:0000256" key="3">
    <source>
        <dbReference type="ARBA" id="ARBA00022448"/>
    </source>
</evidence>
<evidence type="ECO:0000256" key="6">
    <source>
        <dbReference type="ARBA" id="ARBA00022737"/>
    </source>
</evidence>
<evidence type="ECO:0000313" key="21">
    <source>
        <dbReference type="Proteomes" id="UP000292702"/>
    </source>
</evidence>
<dbReference type="SMART" id="SM00382">
    <property type="entry name" value="AAA"/>
    <property type="match status" value="2"/>
</dbReference>
<dbReference type="PANTHER" id="PTHR23077:SF12">
    <property type="entry name" value="PEROXISOMAL ATPASE PEX1"/>
    <property type="match status" value="1"/>
</dbReference>
<keyword evidence="8" id="KW-0378">Hydrolase</keyword>
<evidence type="ECO:0000256" key="10">
    <source>
        <dbReference type="ARBA" id="ARBA00022927"/>
    </source>
</evidence>
<keyword evidence="10" id="KW-0653">Protein transport</keyword>
<evidence type="ECO:0000256" key="2">
    <source>
        <dbReference type="ARBA" id="ARBA00006914"/>
    </source>
</evidence>
<dbReference type="GO" id="GO:0005778">
    <property type="term" value="C:peroxisomal membrane"/>
    <property type="evidence" value="ECO:0007669"/>
    <property type="project" value="UniProtKB-SubCell"/>
</dbReference>
<feature type="compositionally biased region" description="Polar residues" evidence="18">
    <location>
        <begin position="193"/>
        <end position="202"/>
    </location>
</feature>
<dbReference type="AlphaFoldDB" id="A0A4R0RPV2"/>
<dbReference type="GO" id="GO:0016887">
    <property type="term" value="F:ATP hydrolysis activity"/>
    <property type="evidence" value="ECO:0007669"/>
    <property type="project" value="InterPro"/>
</dbReference>
<comment type="similarity">
    <text evidence="2">Belongs to the AAA ATPase family.</text>
</comment>
<evidence type="ECO:0000256" key="13">
    <source>
        <dbReference type="ARBA" id="ARBA00032509"/>
    </source>
</evidence>
<keyword evidence="21" id="KW-1185">Reference proteome</keyword>
<reference evidence="20 21" key="1">
    <citation type="submission" date="2018-11" db="EMBL/GenBank/DDBJ databases">
        <title>Genome assembly of Steccherinum ochraceum LE-BIN_3174, the white-rot fungus of the Steccherinaceae family (The Residual Polyporoid clade, Polyporales, Basidiomycota).</title>
        <authorList>
            <person name="Fedorova T.V."/>
            <person name="Glazunova O.A."/>
            <person name="Landesman E.O."/>
            <person name="Moiseenko K.V."/>
            <person name="Psurtseva N.V."/>
            <person name="Savinova O.S."/>
            <person name="Shakhova N.V."/>
            <person name="Tyazhelova T.V."/>
            <person name="Vasina D.V."/>
        </authorList>
    </citation>
    <scope>NUCLEOTIDE SEQUENCE [LARGE SCALE GENOMIC DNA]</scope>
    <source>
        <strain evidence="20 21">LE-BIN_3174</strain>
    </source>
</reference>
<accession>A0A4R0RPV2</accession>
<dbReference type="InterPro" id="IPR029067">
    <property type="entry name" value="CDC48_domain_2-like_sf"/>
</dbReference>
<proteinExistence type="inferred from homology"/>
<keyword evidence="5" id="KW-0962">Peroxisome biogenesis</keyword>
<comment type="subcellular location">
    <subcellularLocation>
        <location evidence="1">Cytoplasm</location>
        <location evidence="1">Cytosol</location>
    </subcellularLocation>
    <subcellularLocation>
        <location evidence="15">Peroxisome membrane</location>
    </subcellularLocation>
</comment>
<feature type="region of interest" description="Disordered" evidence="18">
    <location>
        <begin position="292"/>
        <end position="335"/>
    </location>
</feature>